<dbReference type="RefSeq" id="WP_006911998.1">
    <property type="nucleotide sequence ID" value="NZ_AFNV02000026.1"/>
</dbReference>
<reference evidence="1 2" key="2">
    <citation type="journal article" date="2013" name="PLoS ONE">
        <title>INDIGO - INtegrated Data Warehouse of MIcrobial GenOmes with Examples from the Red Sea Extremophiles.</title>
        <authorList>
            <person name="Alam I."/>
            <person name="Antunes A."/>
            <person name="Kamau A.A."/>
            <person name="Ba Alawi W."/>
            <person name="Kalkatawi M."/>
            <person name="Stingl U."/>
            <person name="Bajic V.B."/>
        </authorList>
    </citation>
    <scope>NUCLEOTIDE SEQUENCE [LARGE SCALE GENOMIC DNA]</scope>
    <source>
        <strain evidence="1 2">E1L3A</strain>
    </source>
</reference>
<evidence type="ECO:0000313" key="1">
    <source>
        <dbReference type="EMBL" id="ERJ17886.1"/>
    </source>
</evidence>
<gene>
    <name evidence="1" type="ORF">SSPSH_003243</name>
</gene>
<comment type="caution">
    <text evidence="1">The sequence shown here is derived from an EMBL/GenBank/DDBJ whole genome shotgun (WGS) entry which is preliminary data.</text>
</comment>
<proteinExistence type="predicted"/>
<dbReference type="Proteomes" id="UP000006242">
    <property type="component" value="Unassembled WGS sequence"/>
</dbReference>
<dbReference type="EMBL" id="AFNV02000026">
    <property type="protein sequence ID" value="ERJ17886.1"/>
    <property type="molecule type" value="Genomic_DNA"/>
</dbReference>
<organism evidence="1 2">
    <name type="scientific">Salinisphaera shabanensis E1L3A</name>
    <dbReference type="NCBI Taxonomy" id="1033802"/>
    <lineage>
        <taxon>Bacteria</taxon>
        <taxon>Pseudomonadati</taxon>
        <taxon>Pseudomonadota</taxon>
        <taxon>Gammaproteobacteria</taxon>
        <taxon>Salinisphaerales</taxon>
        <taxon>Salinisphaeraceae</taxon>
        <taxon>Salinisphaera</taxon>
    </lineage>
</organism>
<accession>U2E1U5</accession>
<dbReference type="AlphaFoldDB" id="U2E1U5"/>
<protein>
    <submittedName>
        <fullName evidence="1">Uncharacterized protein</fullName>
    </submittedName>
</protein>
<evidence type="ECO:0000313" key="2">
    <source>
        <dbReference type="Proteomes" id="UP000006242"/>
    </source>
</evidence>
<reference evidence="1 2" key="1">
    <citation type="journal article" date="2011" name="J. Bacteriol.">
        <title>Genome sequence of Salinisphaera shabanensis, a gammaproteobacterium from the harsh, variable environment of the brine-seawater interface of the Shaban Deep in the Red Sea.</title>
        <authorList>
            <person name="Antunes A."/>
            <person name="Alam I."/>
            <person name="Bajic V.B."/>
            <person name="Stingl U."/>
        </authorList>
    </citation>
    <scope>NUCLEOTIDE SEQUENCE [LARGE SCALE GENOMIC DNA]</scope>
    <source>
        <strain evidence="1 2">E1L3A</strain>
    </source>
</reference>
<sequence length="45" mass="4780">MLDATKPDDGGRAYQLAGPLVQQVAKKASCPARGKHWDEAVSLAE</sequence>
<name>U2E1U5_9GAMM</name>
<keyword evidence="2" id="KW-1185">Reference proteome</keyword>